<evidence type="ECO:0008006" key="3">
    <source>
        <dbReference type="Google" id="ProtNLM"/>
    </source>
</evidence>
<dbReference type="AlphaFoldDB" id="A0A1F7RPU7"/>
<dbReference type="GO" id="GO:0005975">
    <property type="term" value="P:carbohydrate metabolic process"/>
    <property type="evidence" value="ECO:0007669"/>
    <property type="project" value="InterPro"/>
</dbReference>
<gene>
    <name evidence="1" type="ORF">A2161_21555</name>
</gene>
<comment type="caution">
    <text evidence="1">The sequence shown here is derived from an EMBL/GenBank/DDBJ whole genome shotgun (WGS) entry which is preliminary data.</text>
</comment>
<dbReference type="InterPro" id="IPR011330">
    <property type="entry name" value="Glyco_hydro/deAcase_b/a-brl"/>
</dbReference>
<reference evidence="1 2" key="1">
    <citation type="journal article" date="2016" name="Nat. Commun.">
        <title>Thousands of microbial genomes shed light on interconnected biogeochemical processes in an aquifer system.</title>
        <authorList>
            <person name="Anantharaman K."/>
            <person name="Brown C.T."/>
            <person name="Hug L.A."/>
            <person name="Sharon I."/>
            <person name="Castelle C.J."/>
            <person name="Probst A.J."/>
            <person name="Thomas B.C."/>
            <person name="Singh A."/>
            <person name="Wilkins M.J."/>
            <person name="Karaoz U."/>
            <person name="Brodie E.L."/>
            <person name="Williams K.H."/>
            <person name="Hubbard S.S."/>
            <person name="Banfield J.F."/>
        </authorList>
    </citation>
    <scope>NUCLEOTIDE SEQUENCE [LARGE SCALE GENOMIC DNA]</scope>
</reference>
<dbReference type="EMBL" id="MGDD01000264">
    <property type="protein sequence ID" value="OGL43582.1"/>
    <property type="molecule type" value="Genomic_DNA"/>
</dbReference>
<sequence length="302" mass="34956">MSNHVLEGKNAAITIDLHEEDDPYDIAYCHEWLQNAGVPATFFIPTMLLKQTRFKQVIASLNNWEHELGTHSHCHDADEIEALKSNDIKKLKFLTVSKYCFEDFFGFSPKSFRSPAWCQLGSSALNELAWLDYAVDSSSTPQRMGIFSSYPRENPFIFTRRIPYLINETILEIPTSTFIFPFASPSFQTFRFWGSMIFLVFFLVESKLNSNVVINVQFHPGDFSPNGLDYPKPRIKLQDFLPKTPGGIKAKFWIRERNRKKISRITHSLINNLTSARFNTLYQLYNKIVDKIPGEYITQPVY</sequence>
<dbReference type="Gene3D" id="3.20.20.370">
    <property type="entry name" value="Glycoside hydrolase/deacetylase"/>
    <property type="match status" value="1"/>
</dbReference>
<dbReference type="Proteomes" id="UP000179266">
    <property type="component" value="Unassembled WGS sequence"/>
</dbReference>
<accession>A0A1F7RPU7</accession>
<protein>
    <recommendedName>
        <fullName evidence="3">NodB homology domain-containing protein</fullName>
    </recommendedName>
</protein>
<proteinExistence type="predicted"/>
<evidence type="ECO:0000313" key="1">
    <source>
        <dbReference type="EMBL" id="OGL43582.1"/>
    </source>
</evidence>
<organism evidence="1 2">
    <name type="scientific">Candidatus Schekmanbacteria bacterium RBG_13_48_7</name>
    <dbReference type="NCBI Taxonomy" id="1817878"/>
    <lineage>
        <taxon>Bacteria</taxon>
        <taxon>Candidatus Schekmaniibacteriota</taxon>
    </lineage>
</organism>
<dbReference type="SUPFAM" id="SSF88713">
    <property type="entry name" value="Glycoside hydrolase/deacetylase"/>
    <property type="match status" value="1"/>
</dbReference>
<evidence type="ECO:0000313" key="2">
    <source>
        <dbReference type="Proteomes" id="UP000179266"/>
    </source>
</evidence>
<name>A0A1F7RPU7_9BACT</name>